<evidence type="ECO:0000256" key="2">
    <source>
        <dbReference type="ARBA" id="ARBA00023015"/>
    </source>
</evidence>
<keyword evidence="3" id="KW-0238">DNA-binding</keyword>
<evidence type="ECO:0000256" key="4">
    <source>
        <dbReference type="ARBA" id="ARBA00023163"/>
    </source>
</evidence>
<dbReference type="PANTHER" id="PTHR43214:SF24">
    <property type="entry name" value="TRANSCRIPTIONAL REGULATORY PROTEIN NARL-RELATED"/>
    <property type="match status" value="1"/>
</dbReference>
<dbReference type="Pfam" id="PF00196">
    <property type="entry name" value="GerE"/>
    <property type="match status" value="1"/>
</dbReference>
<keyword evidence="4" id="KW-0804">Transcription</keyword>
<organism evidence="8 9">
    <name type="scientific">Nocardiopsis suaedae</name>
    <dbReference type="NCBI Taxonomy" id="3018444"/>
    <lineage>
        <taxon>Bacteria</taxon>
        <taxon>Bacillati</taxon>
        <taxon>Actinomycetota</taxon>
        <taxon>Actinomycetes</taxon>
        <taxon>Streptosporangiales</taxon>
        <taxon>Nocardiopsidaceae</taxon>
        <taxon>Nocardiopsis</taxon>
    </lineage>
</organism>
<dbReference type="SUPFAM" id="SSF52172">
    <property type="entry name" value="CheY-like"/>
    <property type="match status" value="1"/>
</dbReference>
<keyword evidence="9" id="KW-1185">Reference proteome</keyword>
<protein>
    <submittedName>
        <fullName evidence="8">Response regulator transcription factor</fullName>
    </submittedName>
</protein>
<dbReference type="PROSITE" id="PS00622">
    <property type="entry name" value="HTH_LUXR_1"/>
    <property type="match status" value="1"/>
</dbReference>
<dbReference type="Proteomes" id="UP001165685">
    <property type="component" value="Unassembled WGS sequence"/>
</dbReference>
<evidence type="ECO:0000259" key="6">
    <source>
        <dbReference type="PROSITE" id="PS50043"/>
    </source>
</evidence>
<dbReference type="Pfam" id="PF00072">
    <property type="entry name" value="Response_reg"/>
    <property type="match status" value="1"/>
</dbReference>
<sequence>MPISVIVADDQAMVRDGIAALLDAAEDISVVAQAADGREAVRLAGEHRPDVVVMDVRMPAMDGLEATRRITAQTPAGDAGTAFGGPAGTASGELAGNALGSTAGNPVGTAGTVGEAAGTVGEAAGGTAGSGTKVLVLTTFDLDEYVYEALGAGASGFLLKDAPVDDLRAAVRTVARGDALLAPSVTKRLIADIAARRRERATARPEAYASLTPREADVLRLVAKGLSNGEIAEELVLSEQTVKTHVGRILMKLDLRDRTQAVVFAYENGIV</sequence>
<dbReference type="InterPro" id="IPR039420">
    <property type="entry name" value="WalR-like"/>
</dbReference>
<dbReference type="InterPro" id="IPR011006">
    <property type="entry name" value="CheY-like_superfamily"/>
</dbReference>
<evidence type="ECO:0000259" key="7">
    <source>
        <dbReference type="PROSITE" id="PS50110"/>
    </source>
</evidence>
<evidence type="ECO:0000313" key="8">
    <source>
        <dbReference type="EMBL" id="MDA2808483.1"/>
    </source>
</evidence>
<dbReference type="InterPro" id="IPR058245">
    <property type="entry name" value="NreC/VraR/RcsB-like_REC"/>
</dbReference>
<accession>A0ABT4TUX8</accession>
<dbReference type="SMART" id="SM00421">
    <property type="entry name" value="HTH_LUXR"/>
    <property type="match status" value="1"/>
</dbReference>
<evidence type="ECO:0000256" key="3">
    <source>
        <dbReference type="ARBA" id="ARBA00023125"/>
    </source>
</evidence>
<dbReference type="CDD" id="cd17535">
    <property type="entry name" value="REC_NarL-like"/>
    <property type="match status" value="1"/>
</dbReference>
<feature type="modified residue" description="4-aspartylphosphate" evidence="5">
    <location>
        <position position="55"/>
    </location>
</feature>
<keyword evidence="2" id="KW-0805">Transcription regulation</keyword>
<feature type="domain" description="Response regulatory" evidence="7">
    <location>
        <begin position="4"/>
        <end position="175"/>
    </location>
</feature>
<dbReference type="PROSITE" id="PS50043">
    <property type="entry name" value="HTH_LUXR_2"/>
    <property type="match status" value="1"/>
</dbReference>
<dbReference type="SMART" id="SM00448">
    <property type="entry name" value="REC"/>
    <property type="match status" value="1"/>
</dbReference>
<dbReference type="InterPro" id="IPR000792">
    <property type="entry name" value="Tscrpt_reg_LuxR_C"/>
</dbReference>
<feature type="domain" description="HTH luxR-type" evidence="6">
    <location>
        <begin position="204"/>
        <end position="269"/>
    </location>
</feature>
<evidence type="ECO:0000256" key="5">
    <source>
        <dbReference type="PROSITE-ProRule" id="PRU00169"/>
    </source>
</evidence>
<dbReference type="EMBL" id="JAQFWP010000087">
    <property type="protein sequence ID" value="MDA2808483.1"/>
    <property type="molecule type" value="Genomic_DNA"/>
</dbReference>
<evidence type="ECO:0000256" key="1">
    <source>
        <dbReference type="ARBA" id="ARBA00022553"/>
    </source>
</evidence>
<reference evidence="8" key="1">
    <citation type="submission" date="2023-01" db="EMBL/GenBank/DDBJ databases">
        <title>Draft genome sequence of Nocardiopsis sp. LSu2-4 isolated from halophytes.</title>
        <authorList>
            <person name="Duangmal K."/>
            <person name="Chantavorakit T."/>
        </authorList>
    </citation>
    <scope>NUCLEOTIDE SEQUENCE</scope>
    <source>
        <strain evidence="8">LSu2-4</strain>
    </source>
</reference>
<comment type="caution">
    <text evidence="8">The sequence shown here is derived from an EMBL/GenBank/DDBJ whole genome shotgun (WGS) entry which is preliminary data.</text>
</comment>
<dbReference type="CDD" id="cd06170">
    <property type="entry name" value="LuxR_C_like"/>
    <property type="match status" value="1"/>
</dbReference>
<evidence type="ECO:0000313" key="9">
    <source>
        <dbReference type="Proteomes" id="UP001165685"/>
    </source>
</evidence>
<dbReference type="PANTHER" id="PTHR43214">
    <property type="entry name" value="TWO-COMPONENT RESPONSE REGULATOR"/>
    <property type="match status" value="1"/>
</dbReference>
<dbReference type="PROSITE" id="PS50110">
    <property type="entry name" value="RESPONSE_REGULATORY"/>
    <property type="match status" value="1"/>
</dbReference>
<name>A0ABT4TUX8_9ACTN</name>
<dbReference type="InterPro" id="IPR001789">
    <property type="entry name" value="Sig_transdc_resp-reg_receiver"/>
</dbReference>
<dbReference type="PRINTS" id="PR00038">
    <property type="entry name" value="HTHLUXR"/>
</dbReference>
<gene>
    <name evidence="8" type="ORF">O4U47_28505</name>
</gene>
<keyword evidence="1 5" id="KW-0597">Phosphoprotein</keyword>
<dbReference type="Gene3D" id="3.40.50.2300">
    <property type="match status" value="2"/>
</dbReference>
<proteinExistence type="predicted"/>